<dbReference type="PROSITE" id="PS00028">
    <property type="entry name" value="ZINC_FINGER_C2H2_1"/>
    <property type="match status" value="1"/>
</dbReference>
<dbReference type="OMA" id="IPHWLYK"/>
<reference evidence="3" key="1">
    <citation type="journal article" date="2013" name="PLoS Genet.">
        <title>The genome of Spraguea lophii and the basis of host-microsporidian interactions.</title>
        <authorList>
            <person name="Campbell S.E."/>
            <person name="Williams T.A."/>
            <person name="Yousuf A."/>
            <person name="Soanes D.M."/>
            <person name="Paszkiewicz K.H."/>
            <person name="Williams B.A.P."/>
        </authorList>
    </citation>
    <scope>NUCLEOTIDE SEQUENCE [LARGE SCALE GENOMIC DNA]</scope>
    <source>
        <strain evidence="3">42_110</strain>
    </source>
</reference>
<dbReference type="FunCoup" id="S7WA75">
    <property type="interactions" value="403"/>
</dbReference>
<dbReference type="GO" id="GO:0003723">
    <property type="term" value="F:RNA binding"/>
    <property type="evidence" value="ECO:0007669"/>
    <property type="project" value="InterPro"/>
</dbReference>
<dbReference type="EMBL" id="ATCN01000631">
    <property type="protein sequence ID" value="EPR78657.1"/>
    <property type="molecule type" value="Genomic_DNA"/>
</dbReference>
<dbReference type="Proteomes" id="UP000014978">
    <property type="component" value="Unassembled WGS sequence"/>
</dbReference>
<keyword evidence="3" id="KW-1185">Reference proteome</keyword>
<dbReference type="STRING" id="1358809.S7WA75"/>
<evidence type="ECO:0000313" key="2">
    <source>
        <dbReference type="EMBL" id="EPR78657.1"/>
    </source>
</evidence>
<organism evidence="2 3">
    <name type="scientific">Spraguea lophii (strain 42_110)</name>
    <name type="common">Microsporidian parasite</name>
    <dbReference type="NCBI Taxonomy" id="1358809"/>
    <lineage>
        <taxon>Eukaryota</taxon>
        <taxon>Fungi</taxon>
        <taxon>Fungi incertae sedis</taxon>
        <taxon>Microsporidia</taxon>
        <taxon>Spragueidae</taxon>
        <taxon>Spraguea</taxon>
    </lineage>
</organism>
<dbReference type="AlphaFoldDB" id="S7WA75"/>
<comment type="caution">
    <text evidence="2">The sequence shown here is derived from an EMBL/GenBank/DDBJ whole genome shotgun (WGS) entry which is preliminary data.</text>
</comment>
<dbReference type="SMART" id="SM00451">
    <property type="entry name" value="ZnF_U1"/>
    <property type="match status" value="2"/>
</dbReference>
<protein>
    <recommendedName>
        <fullName evidence="1">C2H2-type domain-containing protein</fullName>
    </recommendedName>
</protein>
<proteinExistence type="predicted"/>
<dbReference type="VEuPathDB" id="MicrosporidiaDB:SLOPH_238"/>
<dbReference type="InterPro" id="IPR003604">
    <property type="entry name" value="Matrin/U1-like-C_Znf_C2H2"/>
</dbReference>
<dbReference type="GO" id="GO:0000398">
    <property type="term" value="P:mRNA splicing, via spliceosome"/>
    <property type="evidence" value="ECO:0007669"/>
    <property type="project" value="InterPro"/>
</dbReference>
<dbReference type="InParanoid" id="S7WA75"/>
<dbReference type="GO" id="GO:0008270">
    <property type="term" value="F:zinc ion binding"/>
    <property type="evidence" value="ECO:0007669"/>
    <property type="project" value="InterPro"/>
</dbReference>
<dbReference type="InterPro" id="IPR013087">
    <property type="entry name" value="Znf_C2H2_type"/>
</dbReference>
<dbReference type="GO" id="GO:0005681">
    <property type="term" value="C:spliceosomal complex"/>
    <property type="evidence" value="ECO:0007669"/>
    <property type="project" value="InterPro"/>
</dbReference>
<accession>S7WA75</accession>
<feature type="domain" description="C2H2-type" evidence="1">
    <location>
        <begin position="310"/>
        <end position="332"/>
    </location>
</feature>
<dbReference type="InterPro" id="IPR024598">
    <property type="entry name" value="SF3a60/Prp9_C"/>
</dbReference>
<evidence type="ECO:0000259" key="1">
    <source>
        <dbReference type="PROSITE" id="PS00028"/>
    </source>
</evidence>
<dbReference type="Pfam" id="PF11931">
    <property type="entry name" value="SF3a60_Prp9_C"/>
    <property type="match status" value="1"/>
</dbReference>
<dbReference type="OrthoDB" id="2189371at2759"/>
<name>S7WA75_SPRLO</name>
<sequence length="398" mass="48658">MKEFREYIKYSDRLYIEKRKIKKLKQLSTEYPKKRVLKDHIIYKRRKRIMKIKKKIQNILTNKENDNSITINDKIIEEIENKFITDHNKKIKIPLKQIIKEKIERMFTKKEYYGEMVDVLDIYEKYKLSFPHIKSYKVFLHQLQNLDNFSKSSFEYYFMLKELASYFKNFIKKAFPLKKVKLQIDECISSEPYLFFSENIFCICCDKSIKENLYKYHKDGKKHRKNAIENNKIFEVEYHEVYITEQIIKEYILILKQQIINTILIKDTEDNMTRKHSERKNDEFTPKDNKGNIIPLWLYKYYGLNINYHCELCNIKIKGKYNYEKHFNTITHNDNLKNLGITEINKFFGILKLKEIEELQRNIEDREENELYQEEVEDEQGNIYDKKTYEELKRLGML</sequence>
<evidence type="ECO:0000313" key="3">
    <source>
        <dbReference type="Proteomes" id="UP000014978"/>
    </source>
</evidence>
<dbReference type="HOGENOM" id="CLU_796858_0_0_1"/>
<gene>
    <name evidence="2" type="ORF">SLOPH_238</name>
</gene>